<dbReference type="AlphaFoldDB" id="A0A8J5VE65"/>
<organism evidence="1 2">
    <name type="scientific">Zizania palustris</name>
    <name type="common">Northern wild rice</name>
    <dbReference type="NCBI Taxonomy" id="103762"/>
    <lineage>
        <taxon>Eukaryota</taxon>
        <taxon>Viridiplantae</taxon>
        <taxon>Streptophyta</taxon>
        <taxon>Embryophyta</taxon>
        <taxon>Tracheophyta</taxon>
        <taxon>Spermatophyta</taxon>
        <taxon>Magnoliopsida</taxon>
        <taxon>Liliopsida</taxon>
        <taxon>Poales</taxon>
        <taxon>Poaceae</taxon>
        <taxon>BOP clade</taxon>
        <taxon>Oryzoideae</taxon>
        <taxon>Oryzeae</taxon>
        <taxon>Zizaniinae</taxon>
        <taxon>Zizania</taxon>
    </lineage>
</organism>
<evidence type="ECO:0000313" key="1">
    <source>
        <dbReference type="EMBL" id="KAG8062910.1"/>
    </source>
</evidence>
<proteinExistence type="predicted"/>
<dbReference type="Proteomes" id="UP000729402">
    <property type="component" value="Unassembled WGS sequence"/>
</dbReference>
<comment type="caution">
    <text evidence="1">The sequence shown here is derived from an EMBL/GenBank/DDBJ whole genome shotgun (WGS) entry which is preliminary data.</text>
</comment>
<dbReference type="OrthoDB" id="198885at2759"/>
<keyword evidence="2" id="KW-1185">Reference proteome</keyword>
<name>A0A8J5VE65_ZIZPA</name>
<reference evidence="1" key="1">
    <citation type="journal article" date="2021" name="bioRxiv">
        <title>Whole Genome Assembly and Annotation of Northern Wild Rice, Zizania palustris L., Supports a Whole Genome Duplication in the Zizania Genus.</title>
        <authorList>
            <person name="Haas M."/>
            <person name="Kono T."/>
            <person name="Macchietto M."/>
            <person name="Millas R."/>
            <person name="McGilp L."/>
            <person name="Shao M."/>
            <person name="Duquette J."/>
            <person name="Hirsch C.N."/>
            <person name="Kimball J."/>
        </authorList>
    </citation>
    <scope>NUCLEOTIDE SEQUENCE</scope>
    <source>
        <tissue evidence="1">Fresh leaf tissue</tissue>
    </source>
</reference>
<gene>
    <name evidence="1" type="ORF">GUJ93_ZPchr0003g17185</name>
</gene>
<protein>
    <submittedName>
        <fullName evidence="1">Uncharacterized protein</fullName>
    </submittedName>
</protein>
<evidence type="ECO:0000313" key="2">
    <source>
        <dbReference type="Proteomes" id="UP000729402"/>
    </source>
</evidence>
<sequence>MSTQSDLNSVNPIEAALQAILRRLDNLDEKLHPLQPLQEKVAMLEESGPFPGWRWVLPRLCVLRRLLPRLRVAANGAAASSRARATAGHYVFLQSKEQGYFPSAHITIRSRIASIAKYITYTSPNEIELVAMANALSPPQKYNFVKMEQCKNKAEAVEYLFEMLSPSMFFLLEKGIQLLLVTLGSNGVFICCKECTSFMKDQQKSEIMPFSTQLLEKLEGWFPSNMIGNLPREALCGGLDIMQCVAIGIAVAKASVESEANIPDKFCAASIADDAKRTLLSAKRMWCK</sequence>
<dbReference type="EMBL" id="JAAALK010000286">
    <property type="protein sequence ID" value="KAG8062910.1"/>
    <property type="molecule type" value="Genomic_DNA"/>
</dbReference>
<reference evidence="1" key="2">
    <citation type="submission" date="2021-02" db="EMBL/GenBank/DDBJ databases">
        <authorList>
            <person name="Kimball J.A."/>
            <person name="Haas M.W."/>
            <person name="Macchietto M."/>
            <person name="Kono T."/>
            <person name="Duquette J."/>
            <person name="Shao M."/>
        </authorList>
    </citation>
    <scope>NUCLEOTIDE SEQUENCE</scope>
    <source>
        <tissue evidence="1">Fresh leaf tissue</tissue>
    </source>
</reference>
<accession>A0A8J5VE65</accession>